<keyword evidence="4 10" id="KW-0812">Transmembrane</keyword>
<dbReference type="STRING" id="1789224.BFG52_10980"/>
<dbReference type="InterPro" id="IPR018448">
    <property type="entry name" value="TatB"/>
</dbReference>
<keyword evidence="5" id="KW-0653">Protein transport</keyword>
<dbReference type="GO" id="GO:0008320">
    <property type="term" value="F:protein transmembrane transporter activity"/>
    <property type="evidence" value="ECO:0007669"/>
    <property type="project" value="InterPro"/>
</dbReference>
<dbReference type="EMBL" id="CP016895">
    <property type="protein sequence ID" value="AOA58821.1"/>
    <property type="molecule type" value="Genomic_DNA"/>
</dbReference>
<keyword evidence="3" id="KW-1003">Cell membrane</keyword>
<dbReference type="GO" id="GO:0016020">
    <property type="term" value="C:membrane"/>
    <property type="evidence" value="ECO:0007669"/>
    <property type="project" value="UniProtKB-SubCell"/>
</dbReference>
<protein>
    <submittedName>
        <fullName evidence="11">Twin arginine-targeting protein translocase TatB</fullName>
    </submittedName>
</protein>
<gene>
    <name evidence="11" type="ORF">BFG52_10980</name>
</gene>
<accession>A0A1B2M0Y7</accession>
<dbReference type="PANTHER" id="PTHR33162:SF1">
    <property type="entry name" value="SEC-INDEPENDENT PROTEIN TRANSLOCASE PROTEIN TATA, CHLOROPLASTIC"/>
    <property type="match status" value="1"/>
</dbReference>
<dbReference type="Gene3D" id="1.20.5.3310">
    <property type="match status" value="1"/>
</dbReference>
<dbReference type="PRINTS" id="PR01506">
    <property type="entry name" value="TATBPROTEIN"/>
</dbReference>
<evidence type="ECO:0000256" key="3">
    <source>
        <dbReference type="ARBA" id="ARBA00022475"/>
    </source>
</evidence>
<evidence type="ECO:0000256" key="4">
    <source>
        <dbReference type="ARBA" id="ARBA00022692"/>
    </source>
</evidence>
<keyword evidence="12" id="KW-1185">Reference proteome</keyword>
<dbReference type="PANTHER" id="PTHR33162">
    <property type="entry name" value="SEC-INDEPENDENT PROTEIN TRANSLOCASE PROTEIN TATA, CHLOROPLASTIC"/>
    <property type="match status" value="1"/>
</dbReference>
<keyword evidence="9" id="KW-0175">Coiled coil</keyword>
<keyword evidence="8 10" id="KW-0472">Membrane</keyword>
<dbReference type="KEGG" id="ala:BFG52_10980"/>
<evidence type="ECO:0000256" key="8">
    <source>
        <dbReference type="ARBA" id="ARBA00023136"/>
    </source>
</evidence>
<sequence length="142" mass="16686">MFDVGFGEIFFLGIIAIIVLGPEKLPEVLRYIAKLKRKFDILKNDLNNSLQKELELNQLKHEVNAEMSNLRILEKKLDLYLKNITAEEIPEQKYYPVEHFVTPIPFNAKFILDHLMSWPCFEVQSSTSSKHRSKHRSDNNRE</sequence>
<dbReference type="GO" id="GO:0043953">
    <property type="term" value="P:protein transport by the Tat complex"/>
    <property type="evidence" value="ECO:0007669"/>
    <property type="project" value="InterPro"/>
</dbReference>
<organism evidence="11 12">
    <name type="scientific">Acinetobacter larvae</name>
    <dbReference type="NCBI Taxonomy" id="1789224"/>
    <lineage>
        <taxon>Bacteria</taxon>
        <taxon>Pseudomonadati</taxon>
        <taxon>Pseudomonadota</taxon>
        <taxon>Gammaproteobacteria</taxon>
        <taxon>Moraxellales</taxon>
        <taxon>Moraxellaceae</taxon>
        <taxon>Acinetobacter</taxon>
    </lineage>
</organism>
<keyword evidence="2" id="KW-0813">Transport</keyword>
<evidence type="ECO:0000313" key="12">
    <source>
        <dbReference type="Proteomes" id="UP000093391"/>
    </source>
</evidence>
<keyword evidence="6 10" id="KW-1133">Transmembrane helix</keyword>
<evidence type="ECO:0000256" key="5">
    <source>
        <dbReference type="ARBA" id="ARBA00022927"/>
    </source>
</evidence>
<proteinExistence type="predicted"/>
<dbReference type="Proteomes" id="UP000093391">
    <property type="component" value="Chromosome"/>
</dbReference>
<evidence type="ECO:0000256" key="10">
    <source>
        <dbReference type="SAM" id="Phobius"/>
    </source>
</evidence>
<comment type="subcellular location">
    <subcellularLocation>
        <location evidence="1">Membrane</location>
        <topology evidence="1">Single-pass membrane protein</topology>
    </subcellularLocation>
</comment>
<evidence type="ECO:0000256" key="6">
    <source>
        <dbReference type="ARBA" id="ARBA00022989"/>
    </source>
</evidence>
<evidence type="ECO:0000256" key="9">
    <source>
        <dbReference type="SAM" id="Coils"/>
    </source>
</evidence>
<reference evidence="11 12" key="1">
    <citation type="submission" date="2016-08" db="EMBL/GenBank/DDBJ databases">
        <authorList>
            <person name="Seilhamer J.J."/>
        </authorList>
    </citation>
    <scope>NUCLEOTIDE SEQUENCE [LARGE SCALE GENOMIC DNA]</scope>
    <source>
        <strain evidence="11 12">BRTC-1</strain>
    </source>
</reference>
<name>A0A1B2M0Y7_9GAMM</name>
<evidence type="ECO:0000256" key="1">
    <source>
        <dbReference type="ARBA" id="ARBA00004167"/>
    </source>
</evidence>
<feature type="coiled-coil region" evidence="9">
    <location>
        <begin position="32"/>
        <end position="76"/>
    </location>
</feature>
<dbReference type="Pfam" id="PF02416">
    <property type="entry name" value="TatA_B_E"/>
    <property type="match status" value="1"/>
</dbReference>
<evidence type="ECO:0000313" key="11">
    <source>
        <dbReference type="EMBL" id="AOA58821.1"/>
    </source>
</evidence>
<dbReference type="AlphaFoldDB" id="A0A1B2M0Y7"/>
<evidence type="ECO:0000256" key="2">
    <source>
        <dbReference type="ARBA" id="ARBA00022448"/>
    </source>
</evidence>
<evidence type="ECO:0000256" key="7">
    <source>
        <dbReference type="ARBA" id="ARBA00023010"/>
    </source>
</evidence>
<dbReference type="OrthoDB" id="9816005at2"/>
<dbReference type="InterPro" id="IPR003369">
    <property type="entry name" value="TatA/B/E"/>
</dbReference>
<dbReference type="NCBIfam" id="TIGR01410">
    <property type="entry name" value="tatB"/>
    <property type="match status" value="1"/>
</dbReference>
<keyword evidence="7" id="KW-0811">Translocation</keyword>
<dbReference type="RefSeq" id="WP_067556004.1">
    <property type="nucleotide sequence ID" value="NZ_CP016895.1"/>
</dbReference>
<feature type="transmembrane region" description="Helical" evidence="10">
    <location>
        <begin position="6"/>
        <end position="22"/>
    </location>
</feature>